<dbReference type="SMART" id="SM00369">
    <property type="entry name" value="LRR_TYP"/>
    <property type="match status" value="10"/>
</dbReference>
<dbReference type="Pfam" id="PF00560">
    <property type="entry name" value="LRR_1"/>
    <property type="match status" value="9"/>
</dbReference>
<dbReference type="Gene3D" id="3.80.10.10">
    <property type="entry name" value="Ribonuclease Inhibitor"/>
    <property type="match status" value="4"/>
</dbReference>
<dbReference type="InterPro" id="IPR032675">
    <property type="entry name" value="LRR_dom_sf"/>
</dbReference>
<comment type="subcellular location">
    <subcellularLocation>
        <location evidence="1">Cell membrane</location>
        <topology evidence="1">Single-pass type I membrane protein</topology>
    </subcellularLocation>
</comment>
<keyword evidence="15 20" id="KW-1133">Transmembrane helix</keyword>
<dbReference type="PANTHER" id="PTHR48063">
    <property type="entry name" value="LRR RECEPTOR-LIKE KINASE"/>
    <property type="match status" value="1"/>
</dbReference>
<keyword evidence="11" id="KW-0677">Repeat</keyword>
<reference evidence="23" key="2">
    <citation type="submission" date="2013-04" db="UniProtKB">
        <authorList>
            <consortium name="EnsemblPlants"/>
        </authorList>
    </citation>
    <scope>IDENTIFICATION</scope>
</reference>
<evidence type="ECO:0000256" key="1">
    <source>
        <dbReference type="ARBA" id="ARBA00004251"/>
    </source>
</evidence>
<keyword evidence="10 21" id="KW-0732">Signal</keyword>
<dbReference type="PRINTS" id="PR00019">
    <property type="entry name" value="LEURICHRPT"/>
</dbReference>
<evidence type="ECO:0000256" key="9">
    <source>
        <dbReference type="ARBA" id="ARBA00022692"/>
    </source>
</evidence>
<dbReference type="FunFam" id="3.80.10.10:FF:000041">
    <property type="entry name" value="LRR receptor-like serine/threonine-protein kinase ERECTA"/>
    <property type="match status" value="1"/>
</dbReference>
<dbReference type="InterPro" id="IPR013210">
    <property type="entry name" value="LRR_N_plant-typ"/>
</dbReference>
<keyword evidence="13" id="KW-0418">Kinase</keyword>
<keyword evidence="7" id="KW-1070">Brassinosteroid signaling pathway</keyword>
<dbReference type="InterPro" id="IPR003591">
    <property type="entry name" value="Leu-rich_rpt_typical-subtyp"/>
</dbReference>
<dbReference type="eggNOG" id="KOG0619">
    <property type="taxonomic scope" value="Eukaryota"/>
</dbReference>
<evidence type="ECO:0000256" key="21">
    <source>
        <dbReference type="SAM" id="SignalP"/>
    </source>
</evidence>
<dbReference type="FunFam" id="3.80.10.10:FF:000095">
    <property type="entry name" value="LRR receptor-like serine/threonine-protein kinase GSO1"/>
    <property type="match status" value="1"/>
</dbReference>
<dbReference type="GO" id="GO:0005524">
    <property type="term" value="F:ATP binding"/>
    <property type="evidence" value="ECO:0007669"/>
    <property type="project" value="UniProtKB-KW"/>
</dbReference>
<evidence type="ECO:0000259" key="22">
    <source>
        <dbReference type="Pfam" id="PF08263"/>
    </source>
</evidence>
<evidence type="ECO:0000313" key="24">
    <source>
        <dbReference type="Proteomes" id="UP000006038"/>
    </source>
</evidence>
<accession>J3L1M9</accession>
<evidence type="ECO:0000256" key="5">
    <source>
        <dbReference type="ARBA" id="ARBA00022527"/>
    </source>
</evidence>
<comment type="catalytic activity">
    <reaction evidence="18">
        <text>L-threonyl-[protein] + ATP = O-phospho-L-threonyl-[protein] + ADP + H(+)</text>
        <dbReference type="Rhea" id="RHEA:46608"/>
        <dbReference type="Rhea" id="RHEA-COMP:11060"/>
        <dbReference type="Rhea" id="RHEA-COMP:11605"/>
        <dbReference type="ChEBI" id="CHEBI:15378"/>
        <dbReference type="ChEBI" id="CHEBI:30013"/>
        <dbReference type="ChEBI" id="CHEBI:30616"/>
        <dbReference type="ChEBI" id="CHEBI:61977"/>
        <dbReference type="ChEBI" id="CHEBI:456216"/>
        <dbReference type="EC" id="2.7.11.1"/>
    </reaction>
</comment>
<comment type="catalytic activity">
    <reaction evidence="19">
        <text>L-seryl-[protein] + ATP = O-phospho-L-seryl-[protein] + ADP + H(+)</text>
        <dbReference type="Rhea" id="RHEA:17989"/>
        <dbReference type="Rhea" id="RHEA-COMP:9863"/>
        <dbReference type="Rhea" id="RHEA-COMP:11604"/>
        <dbReference type="ChEBI" id="CHEBI:15378"/>
        <dbReference type="ChEBI" id="CHEBI:29999"/>
        <dbReference type="ChEBI" id="CHEBI:30616"/>
        <dbReference type="ChEBI" id="CHEBI:83421"/>
        <dbReference type="ChEBI" id="CHEBI:456216"/>
        <dbReference type="EC" id="2.7.11.1"/>
    </reaction>
</comment>
<feature type="chain" id="PRO_5003772983" description="non-specific serine/threonine protein kinase" evidence="21">
    <location>
        <begin position="24"/>
        <end position="960"/>
    </location>
</feature>
<dbReference type="STRING" id="4533.J3L1M9"/>
<dbReference type="Pfam" id="PF13855">
    <property type="entry name" value="LRR_8"/>
    <property type="match status" value="1"/>
</dbReference>
<keyword evidence="8" id="KW-0808">Transferase</keyword>
<evidence type="ECO:0000256" key="3">
    <source>
        <dbReference type="ARBA" id="ARBA00012513"/>
    </source>
</evidence>
<keyword evidence="5" id="KW-0723">Serine/threonine-protein kinase</keyword>
<dbReference type="EC" id="2.7.11.1" evidence="3"/>
<evidence type="ECO:0000256" key="12">
    <source>
        <dbReference type="ARBA" id="ARBA00022741"/>
    </source>
</evidence>
<keyword evidence="17" id="KW-0325">Glycoprotein</keyword>
<evidence type="ECO:0000256" key="7">
    <source>
        <dbReference type="ARBA" id="ARBA00022626"/>
    </source>
</evidence>
<feature type="domain" description="Leucine-rich repeat-containing N-terminal plant-type" evidence="22">
    <location>
        <begin position="44"/>
        <end position="81"/>
    </location>
</feature>
<evidence type="ECO:0000256" key="11">
    <source>
        <dbReference type="ARBA" id="ARBA00022737"/>
    </source>
</evidence>
<dbReference type="OMA" id="FWMAASS"/>
<dbReference type="Gramene" id="OB01G31350.1">
    <property type="protein sequence ID" value="OB01G31350.1"/>
    <property type="gene ID" value="OB01G31350"/>
</dbReference>
<dbReference type="SUPFAM" id="SSF52058">
    <property type="entry name" value="L domain-like"/>
    <property type="match status" value="1"/>
</dbReference>
<evidence type="ECO:0000256" key="20">
    <source>
        <dbReference type="SAM" id="Phobius"/>
    </source>
</evidence>
<reference evidence="23" key="1">
    <citation type="journal article" date="2013" name="Nat. Commun.">
        <title>Whole-genome sequencing of Oryza brachyantha reveals mechanisms underlying Oryza genome evolution.</title>
        <authorList>
            <person name="Chen J."/>
            <person name="Huang Q."/>
            <person name="Gao D."/>
            <person name="Wang J."/>
            <person name="Lang Y."/>
            <person name="Liu T."/>
            <person name="Li B."/>
            <person name="Bai Z."/>
            <person name="Luis Goicoechea J."/>
            <person name="Liang C."/>
            <person name="Chen C."/>
            <person name="Zhang W."/>
            <person name="Sun S."/>
            <person name="Liao Y."/>
            <person name="Zhang X."/>
            <person name="Yang L."/>
            <person name="Song C."/>
            <person name="Wang M."/>
            <person name="Shi J."/>
            <person name="Liu G."/>
            <person name="Liu J."/>
            <person name="Zhou H."/>
            <person name="Zhou W."/>
            <person name="Yu Q."/>
            <person name="An N."/>
            <person name="Chen Y."/>
            <person name="Cai Q."/>
            <person name="Wang B."/>
            <person name="Liu B."/>
            <person name="Min J."/>
            <person name="Huang Y."/>
            <person name="Wu H."/>
            <person name="Li Z."/>
            <person name="Zhang Y."/>
            <person name="Yin Y."/>
            <person name="Song W."/>
            <person name="Jiang J."/>
            <person name="Jackson S.A."/>
            <person name="Wing R.A."/>
            <person name="Wang J."/>
            <person name="Chen M."/>
        </authorList>
    </citation>
    <scope>NUCLEOTIDE SEQUENCE [LARGE SCALE GENOMIC DNA]</scope>
    <source>
        <strain evidence="23">cv. IRGC 101232</strain>
    </source>
</reference>
<evidence type="ECO:0000256" key="6">
    <source>
        <dbReference type="ARBA" id="ARBA00022614"/>
    </source>
</evidence>
<keyword evidence="6" id="KW-0433">Leucine-rich repeat</keyword>
<protein>
    <recommendedName>
        <fullName evidence="3">non-specific serine/threonine protein kinase</fullName>
        <ecNumber evidence="3">2.7.11.1</ecNumber>
    </recommendedName>
</protein>
<comment type="similarity">
    <text evidence="2">Belongs to the RLP family.</text>
</comment>
<dbReference type="GO" id="GO:0005886">
    <property type="term" value="C:plasma membrane"/>
    <property type="evidence" value="ECO:0007669"/>
    <property type="project" value="UniProtKB-SubCell"/>
</dbReference>
<dbReference type="SUPFAM" id="SSF52047">
    <property type="entry name" value="RNI-like"/>
    <property type="match status" value="2"/>
</dbReference>
<organism evidence="23">
    <name type="scientific">Oryza brachyantha</name>
    <name type="common">malo sina</name>
    <dbReference type="NCBI Taxonomy" id="4533"/>
    <lineage>
        <taxon>Eukaryota</taxon>
        <taxon>Viridiplantae</taxon>
        <taxon>Streptophyta</taxon>
        <taxon>Embryophyta</taxon>
        <taxon>Tracheophyta</taxon>
        <taxon>Spermatophyta</taxon>
        <taxon>Magnoliopsida</taxon>
        <taxon>Liliopsida</taxon>
        <taxon>Poales</taxon>
        <taxon>Poaceae</taxon>
        <taxon>BOP clade</taxon>
        <taxon>Oryzoideae</taxon>
        <taxon>Oryzeae</taxon>
        <taxon>Oryzinae</taxon>
        <taxon>Oryza</taxon>
    </lineage>
</organism>
<dbReference type="Proteomes" id="UP000006038">
    <property type="component" value="Chromosome 1"/>
</dbReference>
<evidence type="ECO:0000256" key="10">
    <source>
        <dbReference type="ARBA" id="ARBA00022729"/>
    </source>
</evidence>
<dbReference type="AlphaFoldDB" id="J3L1M9"/>
<dbReference type="GO" id="GO:0009742">
    <property type="term" value="P:brassinosteroid mediated signaling pathway"/>
    <property type="evidence" value="ECO:0007669"/>
    <property type="project" value="UniProtKB-KW"/>
</dbReference>
<evidence type="ECO:0000256" key="17">
    <source>
        <dbReference type="ARBA" id="ARBA00023180"/>
    </source>
</evidence>
<proteinExistence type="inferred from homology"/>
<dbReference type="GO" id="GO:0004674">
    <property type="term" value="F:protein serine/threonine kinase activity"/>
    <property type="evidence" value="ECO:0007669"/>
    <property type="project" value="UniProtKB-KW"/>
</dbReference>
<evidence type="ECO:0000256" key="8">
    <source>
        <dbReference type="ARBA" id="ARBA00022679"/>
    </source>
</evidence>
<dbReference type="EnsemblPlants" id="OB01G31350.1">
    <property type="protein sequence ID" value="OB01G31350.1"/>
    <property type="gene ID" value="OB01G31350"/>
</dbReference>
<evidence type="ECO:0000256" key="2">
    <source>
        <dbReference type="ARBA" id="ARBA00009592"/>
    </source>
</evidence>
<evidence type="ECO:0000256" key="18">
    <source>
        <dbReference type="ARBA" id="ARBA00047899"/>
    </source>
</evidence>
<dbReference type="Pfam" id="PF08263">
    <property type="entry name" value="LRRNT_2"/>
    <property type="match status" value="1"/>
</dbReference>
<evidence type="ECO:0000256" key="14">
    <source>
        <dbReference type="ARBA" id="ARBA00022840"/>
    </source>
</evidence>
<keyword evidence="12" id="KW-0547">Nucleotide-binding</keyword>
<evidence type="ECO:0000256" key="16">
    <source>
        <dbReference type="ARBA" id="ARBA00023136"/>
    </source>
</evidence>
<evidence type="ECO:0000256" key="19">
    <source>
        <dbReference type="ARBA" id="ARBA00048679"/>
    </source>
</evidence>
<evidence type="ECO:0000256" key="15">
    <source>
        <dbReference type="ARBA" id="ARBA00022989"/>
    </source>
</evidence>
<sequence>MDMFRCIHVLIAIALLLFTPVISNSNPNPNPASADANTIVGCIPSERSALVRSKSALSDPGGLLSSGKGDDCCQWKGVRCNNDTTGHVVELNLSGGSCNTVAPCDPPGPGLGGSIISPSLLGLKRLERLDLSCNNFSGRVPEFFGSLSGLVSLDLFQSTFAGMVPPQLGNLSNLRYFSLGSNDNSSSYYLYSTDVSWLARLSSLEYLDMSFVNLSTVVDWALVVNRLAYLRLLLFSGCQLSSSPGSLPYSNLTSLETLDLALDNINKRITPNWFWHLTSLKYLDISDSGFYGPFRNEIGNMTSIVDLSLPGNLVGMIPSSMNNLCNLERFDASATNINGNISELFKRLPRCSSNKLQDLFLPFCNLTGSLPTAEPPLSNLVSLDLRNNNLTGHVPLWLGGLTDLTYLDMSSNKLDGVIHEGHLSGLAMLDRLRLSDNLIGISVNSGWIPPFHLTEIQLHSCRLGPKFPTWLKWQTRVINLDISDTSISDIVPDWFWTTASSVLHLNMRNNQISGVLPSTMEFMGATEMDLSLNQFSGPIPKLPINLTDLNLCKNNLSGTLPSDLGDLTLLVLYGNSISGVIPSSLCKMKSLMLLDISGNRLTGPIPDCTVNPSSRNSTSLNIYNISLRNNKLSGKFPSFFKNCRNLLFLDLSYNQFSGALPAWIGKNLSSLVFLRLRSNFFSGHIPLELTRLVSLQYLDLEENNLSGSLPNSLANFNRMAAKKDASPQFFDATTYYNQYDGNILVDYTENITVVTKGQERLYTGEIIYMVNIDLSGNNLTGEIPEDVCTLVALTNLNLSWNRLSGQIPRNIGSLSQLESLDLSHNFLYGEIPDSISSLTYLSHMNLSYNNLSGRIPTGNQLNVLDNPASIYVGNIGLCGSPLPINCSFNGEAPPSIPKVYVDKLDKVSFLLGTTIGFLVGLLTILYLMVFSRRWRNTCYMFVDGLYDKTYVYIAIALRRL</sequence>
<dbReference type="FunFam" id="3.80.10.10:FF:000111">
    <property type="entry name" value="LRR receptor-like serine/threonine-protein kinase ERECTA"/>
    <property type="match status" value="1"/>
</dbReference>
<name>J3L1M9_ORYBR</name>
<evidence type="ECO:0000313" key="23">
    <source>
        <dbReference type="EnsemblPlants" id="OB01G31350.1"/>
    </source>
</evidence>
<evidence type="ECO:0000256" key="4">
    <source>
        <dbReference type="ARBA" id="ARBA00022475"/>
    </source>
</evidence>
<dbReference type="InterPro" id="IPR001611">
    <property type="entry name" value="Leu-rich_rpt"/>
</dbReference>
<dbReference type="HOGENOM" id="CLU_000288_18_3_1"/>
<keyword evidence="4" id="KW-1003">Cell membrane</keyword>
<dbReference type="PANTHER" id="PTHR48063:SF72">
    <property type="entry name" value="HCRVF1 PROTEIN-LIKE"/>
    <property type="match status" value="1"/>
</dbReference>
<keyword evidence="9 20" id="KW-0812">Transmembrane</keyword>
<keyword evidence="16 20" id="KW-0472">Membrane</keyword>
<evidence type="ECO:0000256" key="13">
    <source>
        <dbReference type="ARBA" id="ARBA00022777"/>
    </source>
</evidence>
<dbReference type="InterPro" id="IPR046956">
    <property type="entry name" value="RLP23-like"/>
</dbReference>
<feature type="signal peptide" evidence="21">
    <location>
        <begin position="1"/>
        <end position="23"/>
    </location>
</feature>
<dbReference type="FunFam" id="3.80.10.10:FF:000649">
    <property type="entry name" value="Leucine Rich Repeat family protein"/>
    <property type="match status" value="1"/>
</dbReference>
<keyword evidence="14" id="KW-0067">ATP-binding</keyword>
<keyword evidence="24" id="KW-1185">Reference proteome</keyword>
<feature type="transmembrane region" description="Helical" evidence="20">
    <location>
        <begin position="907"/>
        <end position="930"/>
    </location>
</feature>